<dbReference type="InterPro" id="IPR006700">
    <property type="entry name" value="RsmE"/>
</dbReference>
<gene>
    <name evidence="13" type="ORF">JJQ60_07275</name>
</gene>
<evidence type="ECO:0000313" key="14">
    <source>
        <dbReference type="Proteomes" id="UP000651057"/>
    </source>
</evidence>
<evidence type="ECO:0000256" key="10">
    <source>
        <dbReference type="PIRNR" id="PIRNR015601"/>
    </source>
</evidence>
<dbReference type="GO" id="GO:0070042">
    <property type="term" value="F:rRNA (uridine-N3-)-methyltransferase activity"/>
    <property type="evidence" value="ECO:0007669"/>
    <property type="project" value="TreeGrafter"/>
</dbReference>
<dbReference type="NCBIfam" id="NF008702">
    <property type="entry name" value="PRK11713.6-1"/>
    <property type="match status" value="1"/>
</dbReference>
<dbReference type="GO" id="GO:0070475">
    <property type="term" value="P:rRNA base methylation"/>
    <property type="evidence" value="ECO:0007669"/>
    <property type="project" value="TreeGrafter"/>
</dbReference>
<dbReference type="AlphaFoldDB" id="A0A936ZQ10"/>
<dbReference type="NCBIfam" id="TIGR00046">
    <property type="entry name" value="RsmE family RNA methyltransferase"/>
    <property type="match status" value="1"/>
</dbReference>
<dbReference type="GO" id="GO:0005737">
    <property type="term" value="C:cytoplasm"/>
    <property type="evidence" value="ECO:0007669"/>
    <property type="project" value="UniProtKB-SubCell"/>
</dbReference>
<protein>
    <recommendedName>
        <fullName evidence="10">Ribosomal RNA small subunit methyltransferase E</fullName>
        <ecNumber evidence="10">2.1.1.193</ecNumber>
    </recommendedName>
</protein>
<dbReference type="Pfam" id="PF04452">
    <property type="entry name" value="Methyltrans_RNA"/>
    <property type="match status" value="1"/>
</dbReference>
<dbReference type="SUPFAM" id="SSF75217">
    <property type="entry name" value="alpha/beta knot"/>
    <property type="match status" value="1"/>
</dbReference>
<comment type="catalytic activity">
    <reaction evidence="9 10">
        <text>uridine(1498) in 16S rRNA + S-adenosyl-L-methionine = N(3)-methyluridine(1498) in 16S rRNA + S-adenosyl-L-homocysteine + H(+)</text>
        <dbReference type="Rhea" id="RHEA:42920"/>
        <dbReference type="Rhea" id="RHEA-COMP:10283"/>
        <dbReference type="Rhea" id="RHEA-COMP:10284"/>
        <dbReference type="ChEBI" id="CHEBI:15378"/>
        <dbReference type="ChEBI" id="CHEBI:57856"/>
        <dbReference type="ChEBI" id="CHEBI:59789"/>
        <dbReference type="ChEBI" id="CHEBI:65315"/>
        <dbReference type="ChEBI" id="CHEBI:74502"/>
        <dbReference type="EC" id="2.1.1.193"/>
    </reaction>
</comment>
<evidence type="ECO:0000256" key="9">
    <source>
        <dbReference type="ARBA" id="ARBA00047944"/>
    </source>
</evidence>
<dbReference type="InterPro" id="IPR029028">
    <property type="entry name" value="Alpha/beta_knot_MTases"/>
</dbReference>
<dbReference type="Gene3D" id="2.40.240.20">
    <property type="entry name" value="Hypothetical PUA domain-like, domain 1"/>
    <property type="match status" value="1"/>
</dbReference>
<organism evidence="13 14">
    <name type="scientific">Aquimarina mytili</name>
    <dbReference type="NCBI Taxonomy" id="874423"/>
    <lineage>
        <taxon>Bacteria</taxon>
        <taxon>Pseudomonadati</taxon>
        <taxon>Bacteroidota</taxon>
        <taxon>Flavobacteriia</taxon>
        <taxon>Flavobacteriales</taxon>
        <taxon>Flavobacteriaceae</taxon>
        <taxon>Aquimarina</taxon>
    </lineage>
</organism>
<dbReference type="InterPro" id="IPR046886">
    <property type="entry name" value="RsmE_MTase_dom"/>
</dbReference>
<keyword evidence="5 10" id="KW-0489">Methyltransferase</keyword>
<dbReference type="InterPro" id="IPR015947">
    <property type="entry name" value="PUA-like_sf"/>
</dbReference>
<dbReference type="InterPro" id="IPR046887">
    <property type="entry name" value="RsmE_PUA-like"/>
</dbReference>
<name>A0A936ZQ10_9FLAO</name>
<dbReference type="InterPro" id="IPR029026">
    <property type="entry name" value="tRNA_m1G_MTases_N"/>
</dbReference>
<dbReference type="Proteomes" id="UP000651057">
    <property type="component" value="Unassembled WGS sequence"/>
</dbReference>
<dbReference type="CDD" id="cd18084">
    <property type="entry name" value="RsmE-like"/>
    <property type="match status" value="1"/>
</dbReference>
<comment type="function">
    <text evidence="8 10">Specifically methylates the N3 position of the uracil ring of uridine 1498 (m3U1498) in 16S rRNA. Acts on the fully assembled 30S ribosomal subunit.</text>
</comment>
<evidence type="ECO:0000256" key="3">
    <source>
        <dbReference type="ARBA" id="ARBA00022490"/>
    </source>
</evidence>
<feature type="domain" description="Ribosomal RNA small subunit methyltransferase E methyltransferase" evidence="11">
    <location>
        <begin position="74"/>
        <end position="229"/>
    </location>
</feature>
<reference evidence="13" key="1">
    <citation type="submission" date="2021-01" db="EMBL/GenBank/DDBJ databases">
        <authorList>
            <person name="Zhong Y.L."/>
        </authorList>
    </citation>
    <scope>NUCLEOTIDE SEQUENCE</scope>
    <source>
        <strain evidence="13">KCTC 23302</strain>
    </source>
</reference>
<comment type="caution">
    <text evidence="13">The sequence shown here is derived from an EMBL/GenBank/DDBJ whole genome shotgun (WGS) entry which is preliminary data.</text>
</comment>
<evidence type="ECO:0000256" key="7">
    <source>
        <dbReference type="ARBA" id="ARBA00022691"/>
    </source>
</evidence>
<evidence type="ECO:0000256" key="5">
    <source>
        <dbReference type="ARBA" id="ARBA00022603"/>
    </source>
</evidence>
<evidence type="ECO:0000259" key="12">
    <source>
        <dbReference type="Pfam" id="PF20260"/>
    </source>
</evidence>
<dbReference type="Gene3D" id="3.40.1280.10">
    <property type="match status" value="1"/>
</dbReference>
<dbReference type="EMBL" id="JAERQJ010000002">
    <property type="protein sequence ID" value="MBL0683312.1"/>
    <property type="molecule type" value="Genomic_DNA"/>
</dbReference>
<keyword evidence="4 10" id="KW-0698">rRNA processing</keyword>
<evidence type="ECO:0000256" key="2">
    <source>
        <dbReference type="ARBA" id="ARBA00005528"/>
    </source>
</evidence>
<evidence type="ECO:0000259" key="11">
    <source>
        <dbReference type="Pfam" id="PF04452"/>
    </source>
</evidence>
<keyword evidence="3 10" id="KW-0963">Cytoplasm</keyword>
<keyword evidence="7 10" id="KW-0949">S-adenosyl-L-methionine</keyword>
<keyword evidence="6 10" id="KW-0808">Transferase</keyword>
<evidence type="ECO:0000313" key="13">
    <source>
        <dbReference type="EMBL" id="MBL0683312.1"/>
    </source>
</evidence>
<dbReference type="SUPFAM" id="SSF88697">
    <property type="entry name" value="PUA domain-like"/>
    <property type="match status" value="1"/>
</dbReference>
<dbReference type="RefSeq" id="WP_201918169.1">
    <property type="nucleotide sequence ID" value="NZ_BAABAX010000023.1"/>
</dbReference>
<evidence type="ECO:0000256" key="6">
    <source>
        <dbReference type="ARBA" id="ARBA00022679"/>
    </source>
</evidence>
<dbReference type="Pfam" id="PF20260">
    <property type="entry name" value="PUA_4"/>
    <property type="match status" value="1"/>
</dbReference>
<evidence type="ECO:0000256" key="4">
    <source>
        <dbReference type="ARBA" id="ARBA00022552"/>
    </source>
</evidence>
<evidence type="ECO:0000256" key="1">
    <source>
        <dbReference type="ARBA" id="ARBA00004496"/>
    </source>
</evidence>
<dbReference type="PANTHER" id="PTHR30027:SF3">
    <property type="entry name" value="16S RRNA (URACIL(1498)-N(3))-METHYLTRANSFERASE"/>
    <property type="match status" value="1"/>
</dbReference>
<dbReference type="PANTHER" id="PTHR30027">
    <property type="entry name" value="RIBOSOMAL RNA SMALL SUBUNIT METHYLTRANSFERASE E"/>
    <property type="match status" value="1"/>
</dbReference>
<sequence length="234" mass="26662">MQLFYNDTLTTSSTEIKFSREESKHIAKVLRKNEGDVLYITNGKGYLFTACITFSNPSQCHAVIESHKKQEHRKYRLHLAVAPTKMNDRYEWFLEKATEIGIDEITPIICDHSERKVIKHERFERILLSATKQSLQCYLPKLNPAISFSDFVAQKNEDQLLIAHCEETKKQSLKNVVTSKLNTTILIGPEGDFSKKEIQNALSKGYLPITLGETRLRTETAAMVAAHSIAFINS</sequence>
<keyword evidence="14" id="KW-1185">Reference proteome</keyword>
<comment type="similarity">
    <text evidence="2 10">Belongs to the RNA methyltransferase RsmE family.</text>
</comment>
<accession>A0A936ZQ10</accession>
<proteinExistence type="inferred from homology"/>
<dbReference type="EC" id="2.1.1.193" evidence="10"/>
<feature type="domain" description="Ribosomal RNA small subunit methyltransferase E PUA-like" evidence="12">
    <location>
        <begin position="20"/>
        <end position="65"/>
    </location>
</feature>
<comment type="subcellular location">
    <subcellularLocation>
        <location evidence="1 10">Cytoplasm</location>
    </subcellularLocation>
</comment>
<evidence type="ECO:0000256" key="8">
    <source>
        <dbReference type="ARBA" id="ARBA00025699"/>
    </source>
</evidence>
<dbReference type="PIRSF" id="PIRSF015601">
    <property type="entry name" value="MTase_slr0722"/>
    <property type="match status" value="1"/>
</dbReference>